<sequence>MLFLVRIYSIIILYFIDLKEDANALPTPHTAESKVWETHPVAIIASGDPEEDRRLAALARKNGNKVFLRDLPEESDDIFFKQTQAPIDVVSTSQHDTKTKLTWETVQQKIWAATLRKRSRTEIGVNLFAAIALMVIGHLIFTYITYDRLSVLWNELELNEEFFYYVLGGFVAQMIDGALGMAYGVTAATFLLTLGVPPSAVSASVHSSEIFTSGVSGYMHLKFGNVNSKLFKKILFPGVLGAITGAYLLSSLEQYIYIIKPLVAVYTLILGILIIQKALKKRVEKRPIRKIGWLAMAGGTLDSIGGGGWGPIVTSTLIARGRHPKYTIGSVNLAEFFVSLASSVTFITLIGFSHWQVVLGLILGGMVAAPIAASLSRKLPVKTMMIMVGTIVIIVSLRIIYMVIF</sequence>
<organism evidence="6 7">
    <name type="scientific">Dyadobacter helix</name>
    <dbReference type="NCBI Taxonomy" id="2822344"/>
    <lineage>
        <taxon>Bacteria</taxon>
        <taxon>Pseudomonadati</taxon>
        <taxon>Bacteroidota</taxon>
        <taxon>Cytophagia</taxon>
        <taxon>Cytophagales</taxon>
        <taxon>Spirosomataceae</taxon>
        <taxon>Dyadobacter</taxon>
    </lineage>
</organism>
<dbReference type="InterPro" id="IPR002781">
    <property type="entry name" value="TM_pro_TauE-like"/>
</dbReference>
<feature type="transmembrane region" description="Helical" evidence="5">
    <location>
        <begin position="326"/>
        <end position="349"/>
    </location>
</feature>
<feature type="transmembrane region" description="Helical" evidence="5">
    <location>
        <begin position="125"/>
        <end position="146"/>
    </location>
</feature>
<feature type="transmembrane region" description="Helical" evidence="5">
    <location>
        <begin position="162"/>
        <end position="185"/>
    </location>
</feature>
<evidence type="ECO:0000256" key="2">
    <source>
        <dbReference type="ARBA" id="ARBA00022692"/>
    </source>
</evidence>
<proteinExistence type="inferred from homology"/>
<evidence type="ECO:0000256" key="4">
    <source>
        <dbReference type="ARBA" id="ARBA00023136"/>
    </source>
</evidence>
<name>A0A916J999_9BACT</name>
<comment type="similarity">
    <text evidence="5">Belongs to the 4-toluene sulfonate uptake permease (TSUP) (TC 2.A.102) family.</text>
</comment>
<comment type="subcellular location">
    <subcellularLocation>
        <location evidence="5">Cell membrane</location>
        <topology evidence="5">Multi-pass membrane protein</topology>
    </subcellularLocation>
    <subcellularLocation>
        <location evidence="1">Membrane</location>
        <topology evidence="1">Multi-pass membrane protein</topology>
    </subcellularLocation>
</comment>
<evidence type="ECO:0000256" key="3">
    <source>
        <dbReference type="ARBA" id="ARBA00022989"/>
    </source>
</evidence>
<feature type="transmembrane region" description="Helical" evidence="5">
    <location>
        <begin position="355"/>
        <end position="373"/>
    </location>
</feature>
<keyword evidence="3 5" id="KW-1133">Transmembrane helix</keyword>
<reference evidence="6" key="1">
    <citation type="submission" date="2021-04" db="EMBL/GenBank/DDBJ databases">
        <authorList>
            <person name="Rodrigo-Torres L."/>
            <person name="Arahal R. D."/>
            <person name="Lucena T."/>
        </authorList>
    </citation>
    <scope>NUCLEOTIDE SEQUENCE</scope>
    <source>
        <strain evidence="6">CECT 9275</strain>
    </source>
</reference>
<evidence type="ECO:0000256" key="5">
    <source>
        <dbReference type="RuleBase" id="RU363041"/>
    </source>
</evidence>
<keyword evidence="5" id="KW-1003">Cell membrane</keyword>
<dbReference type="GO" id="GO:0005886">
    <property type="term" value="C:plasma membrane"/>
    <property type="evidence" value="ECO:0007669"/>
    <property type="project" value="UniProtKB-SubCell"/>
</dbReference>
<dbReference type="Pfam" id="PF01925">
    <property type="entry name" value="TauE"/>
    <property type="match status" value="1"/>
</dbReference>
<protein>
    <recommendedName>
        <fullName evidence="5">Probable membrane transporter protein</fullName>
    </recommendedName>
</protein>
<evidence type="ECO:0000313" key="7">
    <source>
        <dbReference type="Proteomes" id="UP000680038"/>
    </source>
</evidence>
<keyword evidence="4 5" id="KW-0472">Membrane</keyword>
<dbReference type="InterPro" id="IPR051598">
    <property type="entry name" value="TSUP/Inactive_protease-like"/>
</dbReference>
<dbReference type="EMBL" id="CAJRAF010000001">
    <property type="protein sequence ID" value="CAG4991573.1"/>
    <property type="molecule type" value="Genomic_DNA"/>
</dbReference>
<keyword evidence="7" id="KW-1185">Reference proteome</keyword>
<dbReference type="PANTHER" id="PTHR43701:SF12">
    <property type="entry name" value="MEMBRANE TRANSPORTER PROTEIN YTNM-RELATED"/>
    <property type="match status" value="1"/>
</dbReference>
<comment type="caution">
    <text evidence="6">The sequence shown here is derived from an EMBL/GenBank/DDBJ whole genome shotgun (WGS) entry which is preliminary data.</text>
</comment>
<gene>
    <name evidence="6" type="ORF">DYBT9275_00781</name>
</gene>
<feature type="transmembrane region" description="Helical" evidence="5">
    <location>
        <begin position="230"/>
        <end position="249"/>
    </location>
</feature>
<evidence type="ECO:0000256" key="1">
    <source>
        <dbReference type="ARBA" id="ARBA00004141"/>
    </source>
</evidence>
<dbReference type="AlphaFoldDB" id="A0A916J999"/>
<evidence type="ECO:0000313" key="6">
    <source>
        <dbReference type="EMBL" id="CAG4991573.1"/>
    </source>
</evidence>
<feature type="transmembrane region" description="Helical" evidence="5">
    <location>
        <begin position="255"/>
        <end position="275"/>
    </location>
</feature>
<accession>A0A916J999</accession>
<keyword evidence="2 5" id="KW-0812">Transmembrane</keyword>
<dbReference type="Proteomes" id="UP000680038">
    <property type="component" value="Unassembled WGS sequence"/>
</dbReference>
<feature type="transmembrane region" description="Helical" evidence="5">
    <location>
        <begin position="385"/>
        <end position="404"/>
    </location>
</feature>
<dbReference type="PANTHER" id="PTHR43701">
    <property type="entry name" value="MEMBRANE TRANSPORTER PROTEIN MJ0441-RELATED"/>
    <property type="match status" value="1"/>
</dbReference>